<keyword evidence="2" id="KW-1185">Reference proteome</keyword>
<dbReference type="OrthoDB" id="10055717at2759"/>
<gene>
    <name evidence="1" type="ORF">CR513_05490</name>
</gene>
<proteinExistence type="predicted"/>
<dbReference type="AlphaFoldDB" id="A0A371I4S1"/>
<feature type="non-terminal residue" evidence="1">
    <location>
        <position position="1"/>
    </location>
</feature>
<dbReference type="EMBL" id="QJKJ01000925">
    <property type="protein sequence ID" value="RDY10048.1"/>
    <property type="molecule type" value="Genomic_DNA"/>
</dbReference>
<comment type="caution">
    <text evidence="1">The sequence shown here is derived from an EMBL/GenBank/DDBJ whole genome shotgun (WGS) entry which is preliminary data.</text>
</comment>
<organism evidence="1 2">
    <name type="scientific">Mucuna pruriens</name>
    <name type="common">Velvet bean</name>
    <name type="synonym">Dolichos pruriens</name>
    <dbReference type="NCBI Taxonomy" id="157652"/>
    <lineage>
        <taxon>Eukaryota</taxon>
        <taxon>Viridiplantae</taxon>
        <taxon>Streptophyta</taxon>
        <taxon>Embryophyta</taxon>
        <taxon>Tracheophyta</taxon>
        <taxon>Spermatophyta</taxon>
        <taxon>Magnoliopsida</taxon>
        <taxon>eudicotyledons</taxon>
        <taxon>Gunneridae</taxon>
        <taxon>Pentapetalae</taxon>
        <taxon>rosids</taxon>
        <taxon>fabids</taxon>
        <taxon>Fabales</taxon>
        <taxon>Fabaceae</taxon>
        <taxon>Papilionoideae</taxon>
        <taxon>50 kb inversion clade</taxon>
        <taxon>NPAAA clade</taxon>
        <taxon>indigoferoid/millettioid clade</taxon>
        <taxon>Phaseoleae</taxon>
        <taxon>Mucuna</taxon>
    </lineage>
</organism>
<sequence>MCDASNSALGDVLGQRAGIGQPMHVIAYASRTMEPQAKLTRVNGRVSAEMKSSWPNQLHLGQARVVSAVHALQPSSPIKERPNCAVHISYPPKCQLSYHVTLGESATSRWKIFAGVE</sequence>
<name>A0A371I4S1_MUCPR</name>
<dbReference type="Proteomes" id="UP000257109">
    <property type="component" value="Unassembled WGS sequence"/>
</dbReference>
<evidence type="ECO:0000313" key="1">
    <source>
        <dbReference type="EMBL" id="RDY10048.1"/>
    </source>
</evidence>
<evidence type="ECO:0000313" key="2">
    <source>
        <dbReference type="Proteomes" id="UP000257109"/>
    </source>
</evidence>
<protein>
    <recommendedName>
        <fullName evidence="3">Reverse transcriptase/retrotransposon-derived protein RNase H-like domain-containing protein</fullName>
    </recommendedName>
</protein>
<evidence type="ECO:0008006" key="3">
    <source>
        <dbReference type="Google" id="ProtNLM"/>
    </source>
</evidence>
<accession>A0A371I4S1</accession>
<reference evidence="1" key="1">
    <citation type="submission" date="2018-05" db="EMBL/GenBank/DDBJ databases">
        <title>Draft genome of Mucuna pruriens seed.</title>
        <authorList>
            <person name="Nnadi N.E."/>
            <person name="Vos R."/>
            <person name="Hasami M.H."/>
            <person name="Devisetty U.K."/>
            <person name="Aguiy J.C."/>
        </authorList>
    </citation>
    <scope>NUCLEOTIDE SEQUENCE [LARGE SCALE GENOMIC DNA]</scope>
    <source>
        <strain evidence="1">JCA_2017</strain>
    </source>
</reference>